<protein>
    <submittedName>
        <fullName evidence="2">Stress responsive protein</fullName>
    </submittedName>
</protein>
<dbReference type="PANTHER" id="PTHR37832:SF1">
    <property type="entry name" value="STRESS-RESPONSE A_B BARREL DOMAIN-CONTAINING PROTEIN"/>
    <property type="match status" value="1"/>
</dbReference>
<evidence type="ECO:0000313" key="3">
    <source>
        <dbReference type="Proteomes" id="UP000030146"/>
    </source>
</evidence>
<dbReference type="EMBL" id="JRAK01000004">
    <property type="protein sequence ID" value="KGN95249.1"/>
    <property type="molecule type" value="Genomic_DNA"/>
</dbReference>
<evidence type="ECO:0000313" key="2">
    <source>
        <dbReference type="EMBL" id="KGN95249.1"/>
    </source>
</evidence>
<dbReference type="InterPro" id="IPR013097">
    <property type="entry name" value="Dabb"/>
</dbReference>
<dbReference type="SUPFAM" id="SSF54909">
    <property type="entry name" value="Dimeric alpha+beta barrel"/>
    <property type="match status" value="1"/>
</dbReference>
<dbReference type="SMART" id="SM00886">
    <property type="entry name" value="Dabb"/>
    <property type="match status" value="1"/>
</dbReference>
<dbReference type="PROSITE" id="PS51502">
    <property type="entry name" value="S_R_A_B_BARREL"/>
    <property type="match status" value="1"/>
</dbReference>
<dbReference type="Pfam" id="PF07876">
    <property type="entry name" value="Dabb"/>
    <property type="match status" value="1"/>
</dbReference>
<dbReference type="PANTHER" id="PTHR37832">
    <property type="entry name" value="BLL2683 PROTEIN"/>
    <property type="match status" value="1"/>
</dbReference>
<evidence type="ECO:0000259" key="1">
    <source>
        <dbReference type="PROSITE" id="PS51502"/>
    </source>
</evidence>
<dbReference type="Proteomes" id="UP000030146">
    <property type="component" value="Unassembled WGS sequence"/>
</dbReference>
<reference evidence="2 3" key="1">
    <citation type="submission" date="2014-08" db="EMBL/GenBank/DDBJ databases">
        <title>Porphyromonas gulae strain:COT-052_OH3439 Genome sequencing.</title>
        <authorList>
            <person name="Wallis C."/>
            <person name="Deusch O."/>
            <person name="O'Flynn C."/>
            <person name="Davis I."/>
            <person name="Jospin G."/>
            <person name="Darling A.E."/>
            <person name="Coil D.A."/>
            <person name="Alexiev A."/>
            <person name="Horsfall A."/>
            <person name="Kirkwood N."/>
            <person name="Harris S."/>
            <person name="Eisen J.A."/>
        </authorList>
    </citation>
    <scope>NUCLEOTIDE SEQUENCE [LARGE SCALE GENOMIC DNA]</scope>
    <source>
        <strain evidence="3">COT-052 OH3439</strain>
    </source>
</reference>
<dbReference type="Gene3D" id="3.30.70.100">
    <property type="match status" value="1"/>
</dbReference>
<proteinExistence type="predicted"/>
<accession>A0A099WWX2</accession>
<feature type="domain" description="Stress-response A/B barrel" evidence="1">
    <location>
        <begin position="2"/>
        <end position="98"/>
    </location>
</feature>
<gene>
    <name evidence="2" type="ORF">HR15_00185</name>
</gene>
<sequence length="100" mass="11370">MIKHIVMFKLAGFDSAEAKTKHLHLIKDALEALVQVIEPLRSMSVRLNMNPTEEYDFMLEADLDSLADVKAYAEHPAHMTVVRELIAPYKDGRACIDFQI</sequence>
<dbReference type="GeneID" id="57239244"/>
<organism evidence="2 3">
    <name type="scientific">Porphyromonas gulae</name>
    <dbReference type="NCBI Taxonomy" id="111105"/>
    <lineage>
        <taxon>Bacteria</taxon>
        <taxon>Pseudomonadati</taxon>
        <taxon>Bacteroidota</taxon>
        <taxon>Bacteroidia</taxon>
        <taxon>Bacteroidales</taxon>
        <taxon>Porphyromonadaceae</taxon>
        <taxon>Porphyromonas</taxon>
    </lineage>
</organism>
<dbReference type="AlphaFoldDB" id="A0A099WWX2"/>
<keyword evidence="3" id="KW-1185">Reference proteome</keyword>
<comment type="caution">
    <text evidence="2">The sequence shown here is derived from an EMBL/GenBank/DDBJ whole genome shotgun (WGS) entry which is preliminary data.</text>
</comment>
<name>A0A099WWX2_9PORP</name>
<dbReference type="InterPro" id="IPR011008">
    <property type="entry name" value="Dimeric_a/b-barrel"/>
</dbReference>
<dbReference type="RefSeq" id="WP_018964850.1">
    <property type="nucleotide sequence ID" value="NZ_CALUCC010000077.1"/>
</dbReference>